<keyword evidence="4 10" id="KW-0444">Lipid biosynthesis</keyword>
<evidence type="ECO:0000256" key="4">
    <source>
        <dbReference type="ARBA" id="ARBA00022516"/>
    </source>
</evidence>
<dbReference type="InterPro" id="IPR013751">
    <property type="entry name" value="ACP_syn_III_N"/>
</dbReference>
<comment type="function">
    <text evidence="10">Catalyzes the condensation reaction of fatty acid synthesis by the addition to an acyl acceptor of two carbons from malonyl-ACP. Catalyzes the first condensation reaction which initiates fatty acid synthesis and may therefore play a role in governing the total rate of fatty acid production. Possesses both acetoacetyl-ACP synthase and acetyl transacylase activities. Its substrate specificity determines the biosynthesis of branched-chain and/or straight-chain of fatty acids.</text>
</comment>
<reference evidence="13 14" key="1">
    <citation type="journal article" date="2019" name="ISME J.">
        <title>Insights into ecological role of a new deltaproteobacterial order Candidatus Acidulodesulfobacterales by metagenomics and metatranscriptomics.</title>
        <authorList>
            <person name="Tan S."/>
            <person name="Liu J."/>
            <person name="Fang Y."/>
            <person name="Hedlund B.P."/>
            <person name="Lian Z.H."/>
            <person name="Huang L.Y."/>
            <person name="Li J.T."/>
            <person name="Huang L.N."/>
            <person name="Li W.J."/>
            <person name="Jiang H.C."/>
            <person name="Dong H.L."/>
            <person name="Shu W.S."/>
        </authorList>
    </citation>
    <scope>NUCLEOTIDE SEQUENCE [LARGE SCALE GENOMIC DNA]</scope>
    <source>
        <strain evidence="13">AP1</strain>
    </source>
</reference>
<feature type="active site" evidence="10">
    <location>
        <position position="254"/>
    </location>
</feature>
<keyword evidence="5 10" id="KW-0808">Transferase</keyword>
<dbReference type="Gene3D" id="3.40.47.10">
    <property type="match status" value="1"/>
</dbReference>
<comment type="pathway">
    <text evidence="1 10">Lipid metabolism; fatty acid biosynthesis.</text>
</comment>
<keyword evidence="7 10" id="KW-0443">Lipid metabolism</keyword>
<proteinExistence type="inferred from homology"/>
<dbReference type="Pfam" id="PF08541">
    <property type="entry name" value="ACP_syn_III_C"/>
    <property type="match status" value="1"/>
</dbReference>
<dbReference type="EC" id="2.3.1.180" evidence="3 10"/>
<evidence type="ECO:0000259" key="12">
    <source>
        <dbReference type="Pfam" id="PF08545"/>
    </source>
</evidence>
<evidence type="ECO:0000259" key="11">
    <source>
        <dbReference type="Pfam" id="PF08541"/>
    </source>
</evidence>
<feature type="active site" evidence="10">
    <location>
        <position position="113"/>
    </location>
</feature>
<evidence type="ECO:0000256" key="8">
    <source>
        <dbReference type="ARBA" id="ARBA00023160"/>
    </source>
</evidence>
<evidence type="ECO:0000313" key="13">
    <source>
        <dbReference type="EMBL" id="RZD18518.1"/>
    </source>
</evidence>
<dbReference type="SUPFAM" id="SSF53901">
    <property type="entry name" value="Thiolase-like"/>
    <property type="match status" value="1"/>
</dbReference>
<dbReference type="FunFam" id="3.40.47.10:FF:000004">
    <property type="entry name" value="3-oxoacyl-[acyl-carrier-protein] synthase 3"/>
    <property type="match status" value="1"/>
</dbReference>
<dbReference type="GO" id="GO:0033818">
    <property type="term" value="F:beta-ketoacyl-acyl-carrier-protein synthase III activity"/>
    <property type="evidence" value="ECO:0007669"/>
    <property type="project" value="UniProtKB-UniRule"/>
</dbReference>
<evidence type="ECO:0000256" key="2">
    <source>
        <dbReference type="ARBA" id="ARBA00008642"/>
    </source>
</evidence>
<dbReference type="PANTHER" id="PTHR43091">
    <property type="entry name" value="3-OXOACYL-[ACYL-CARRIER-PROTEIN] SYNTHASE"/>
    <property type="match status" value="1"/>
</dbReference>
<dbReference type="InterPro" id="IPR016039">
    <property type="entry name" value="Thiolase-like"/>
</dbReference>
<comment type="domain">
    <text evidence="10">The last Arg residue of the ACP-binding site is essential for the weak association between ACP/AcpP and FabH.</text>
</comment>
<keyword evidence="10" id="KW-0012">Acyltransferase</keyword>
<gene>
    <name evidence="10" type="primary">fabH</name>
    <name evidence="13" type="ORF">EVG15_05665</name>
</gene>
<keyword evidence="10" id="KW-0511">Multifunctional enzyme</keyword>
<feature type="domain" description="Beta-ketoacyl-[acyl-carrier-protein] synthase III C-terminal" evidence="11">
    <location>
        <begin position="239"/>
        <end position="327"/>
    </location>
</feature>
<evidence type="ECO:0000256" key="3">
    <source>
        <dbReference type="ARBA" id="ARBA00012333"/>
    </source>
</evidence>
<evidence type="ECO:0000256" key="5">
    <source>
        <dbReference type="ARBA" id="ARBA00022679"/>
    </source>
</evidence>
<dbReference type="EMBL" id="SGBB01000008">
    <property type="protein sequence ID" value="RZD18518.1"/>
    <property type="molecule type" value="Genomic_DNA"/>
</dbReference>
<dbReference type="CDD" id="cd00830">
    <property type="entry name" value="KAS_III"/>
    <property type="match status" value="1"/>
</dbReference>
<dbReference type="InterPro" id="IPR013747">
    <property type="entry name" value="ACP_syn_III_C"/>
</dbReference>
<dbReference type="NCBIfam" id="TIGR00747">
    <property type="entry name" value="fabH"/>
    <property type="match status" value="1"/>
</dbReference>
<dbReference type="Proteomes" id="UP000319296">
    <property type="component" value="Unassembled WGS sequence"/>
</dbReference>
<evidence type="ECO:0000256" key="9">
    <source>
        <dbReference type="ARBA" id="ARBA00051096"/>
    </source>
</evidence>
<comment type="catalytic activity">
    <reaction evidence="9">
        <text>malonyl-[ACP] + acetyl-CoA + H(+) = 3-oxobutanoyl-[ACP] + CO2 + CoA</text>
        <dbReference type="Rhea" id="RHEA:12080"/>
        <dbReference type="Rhea" id="RHEA-COMP:9623"/>
        <dbReference type="Rhea" id="RHEA-COMP:9625"/>
        <dbReference type="ChEBI" id="CHEBI:15378"/>
        <dbReference type="ChEBI" id="CHEBI:16526"/>
        <dbReference type="ChEBI" id="CHEBI:57287"/>
        <dbReference type="ChEBI" id="CHEBI:57288"/>
        <dbReference type="ChEBI" id="CHEBI:78449"/>
        <dbReference type="ChEBI" id="CHEBI:78450"/>
        <dbReference type="EC" id="2.3.1.180"/>
    </reaction>
    <physiologicalReaction direction="left-to-right" evidence="9">
        <dbReference type="Rhea" id="RHEA:12081"/>
    </physiologicalReaction>
</comment>
<dbReference type="PANTHER" id="PTHR43091:SF1">
    <property type="entry name" value="BETA-KETOACYL-[ACYL-CARRIER-PROTEIN] SYNTHASE III, CHLOROPLASTIC"/>
    <property type="match status" value="1"/>
</dbReference>
<evidence type="ECO:0000313" key="14">
    <source>
        <dbReference type="Proteomes" id="UP000319296"/>
    </source>
</evidence>
<accession>A0A519BMM4</accession>
<comment type="similarity">
    <text evidence="2 10">Belongs to the thiolase-like superfamily. FabH family.</text>
</comment>
<evidence type="ECO:0000256" key="10">
    <source>
        <dbReference type="HAMAP-Rule" id="MF_01815"/>
    </source>
</evidence>
<dbReference type="GO" id="GO:0004315">
    <property type="term" value="F:3-oxoacyl-[acyl-carrier-protein] synthase activity"/>
    <property type="evidence" value="ECO:0007669"/>
    <property type="project" value="InterPro"/>
</dbReference>
<evidence type="ECO:0000256" key="1">
    <source>
        <dbReference type="ARBA" id="ARBA00005194"/>
    </source>
</evidence>
<dbReference type="UniPathway" id="UPA00094"/>
<keyword evidence="10" id="KW-0963">Cytoplasm</keyword>
<dbReference type="HAMAP" id="MF_01815">
    <property type="entry name" value="FabH"/>
    <property type="match status" value="1"/>
</dbReference>
<dbReference type="InterPro" id="IPR004655">
    <property type="entry name" value="FabH"/>
</dbReference>
<evidence type="ECO:0000256" key="6">
    <source>
        <dbReference type="ARBA" id="ARBA00022832"/>
    </source>
</evidence>
<keyword evidence="6 10" id="KW-0276">Fatty acid metabolism</keyword>
<feature type="active site" evidence="10">
    <location>
        <position position="284"/>
    </location>
</feature>
<comment type="subcellular location">
    <subcellularLocation>
        <location evidence="10">Cytoplasm</location>
    </subcellularLocation>
</comment>
<name>A0A519BMM4_9DELT</name>
<dbReference type="Pfam" id="PF08545">
    <property type="entry name" value="ACP_syn_III"/>
    <property type="match status" value="1"/>
</dbReference>
<dbReference type="GO" id="GO:0005737">
    <property type="term" value="C:cytoplasm"/>
    <property type="evidence" value="ECO:0007669"/>
    <property type="project" value="UniProtKB-SubCell"/>
</dbReference>
<feature type="region of interest" description="ACP-binding" evidence="10">
    <location>
        <begin position="255"/>
        <end position="259"/>
    </location>
</feature>
<dbReference type="NCBIfam" id="NF006829">
    <property type="entry name" value="PRK09352.1"/>
    <property type="match status" value="1"/>
</dbReference>
<keyword evidence="8 10" id="KW-0275">Fatty acid biosynthesis</keyword>
<comment type="subunit">
    <text evidence="10">Homodimer.</text>
</comment>
<dbReference type="GO" id="GO:0006633">
    <property type="term" value="P:fatty acid biosynthetic process"/>
    <property type="evidence" value="ECO:0007669"/>
    <property type="project" value="UniProtKB-UniRule"/>
</dbReference>
<comment type="caution">
    <text evidence="13">The sequence shown here is derived from an EMBL/GenBank/DDBJ whole genome shotgun (WGS) entry which is preliminary data.</text>
</comment>
<protein>
    <recommendedName>
        <fullName evidence="3 10">Beta-ketoacyl-[acyl-carrier-protein] synthase III</fullName>
        <shortName evidence="10">Beta-ketoacyl-ACP synthase III</shortName>
        <shortName evidence="10">KAS III</shortName>
        <ecNumber evidence="3 10">2.3.1.180</ecNumber>
    </recommendedName>
    <alternativeName>
        <fullName evidence="10">3-oxoacyl-[acyl-carrier-protein] synthase 3</fullName>
    </alternativeName>
    <alternativeName>
        <fullName evidence="10">3-oxoacyl-[acyl-carrier-protein] synthase III</fullName>
    </alternativeName>
</protein>
<organism evidence="13 14">
    <name type="scientific">Candidatus Acididesulfobacter diazotrophicus</name>
    <dbReference type="NCBI Taxonomy" id="2597226"/>
    <lineage>
        <taxon>Bacteria</taxon>
        <taxon>Deltaproteobacteria</taxon>
        <taxon>Candidatus Acidulodesulfobacterales</taxon>
        <taxon>Candidatus Acididesulfobacter</taxon>
    </lineage>
</organism>
<sequence length="327" mass="35416">MIRSSIKGIGSYVPDKILSNEDLLKMVDTSDDWIVSRTGIKERRIADKNIKTSDIAAEASKKAIEMANMKPSDIDLLIVGTVTPDMIFPSTSCMVQNNLGIKKAAAFDISAGCAGFIYSLSVADSLIKSGQFKNALVVGVDVLSRITDYTDRSTCVLFGDGGGAVVLSANNESDRGILSTHIHSEGGHDDILKLPAGGSNMPASIGSIENHEHYIKMKGSELFKYAVNYLNNVAKEAIEYNNLNPEDIDLFVPHQANIRIIEATAKKLGFPMEKVFVNVNKYGNTSSGSIPIALDEAYRSGRIKERDLVLIDAIGAGLTWASSLIRW</sequence>
<evidence type="ECO:0000256" key="7">
    <source>
        <dbReference type="ARBA" id="ARBA00023098"/>
    </source>
</evidence>
<feature type="domain" description="Beta-ketoacyl-[acyl-carrier-protein] synthase III N-terminal" evidence="12">
    <location>
        <begin position="107"/>
        <end position="186"/>
    </location>
</feature>
<dbReference type="AlphaFoldDB" id="A0A519BMM4"/>